<comment type="caution">
    <text evidence="1">The sequence shown here is derived from an EMBL/GenBank/DDBJ whole genome shotgun (WGS) entry which is preliminary data.</text>
</comment>
<name>A0A9N9NXC9_9GLOM</name>
<evidence type="ECO:0000313" key="2">
    <source>
        <dbReference type="Proteomes" id="UP000789570"/>
    </source>
</evidence>
<organism evidence="1 2">
    <name type="scientific">Funneliformis caledonium</name>
    <dbReference type="NCBI Taxonomy" id="1117310"/>
    <lineage>
        <taxon>Eukaryota</taxon>
        <taxon>Fungi</taxon>
        <taxon>Fungi incertae sedis</taxon>
        <taxon>Mucoromycota</taxon>
        <taxon>Glomeromycotina</taxon>
        <taxon>Glomeromycetes</taxon>
        <taxon>Glomerales</taxon>
        <taxon>Glomeraceae</taxon>
        <taxon>Funneliformis</taxon>
    </lineage>
</organism>
<dbReference type="AlphaFoldDB" id="A0A9N9NXC9"/>
<dbReference type="Proteomes" id="UP000789570">
    <property type="component" value="Unassembled WGS sequence"/>
</dbReference>
<feature type="non-terminal residue" evidence="1">
    <location>
        <position position="1"/>
    </location>
</feature>
<accession>A0A9N9NXC9</accession>
<feature type="non-terminal residue" evidence="1">
    <location>
        <position position="40"/>
    </location>
</feature>
<evidence type="ECO:0000313" key="1">
    <source>
        <dbReference type="EMBL" id="CAG8772681.1"/>
    </source>
</evidence>
<keyword evidence="2" id="KW-1185">Reference proteome</keyword>
<protein>
    <submittedName>
        <fullName evidence="1">2315_t:CDS:1</fullName>
    </submittedName>
</protein>
<dbReference type="EMBL" id="CAJVPQ010028253">
    <property type="protein sequence ID" value="CAG8772681.1"/>
    <property type="molecule type" value="Genomic_DNA"/>
</dbReference>
<sequence length="40" mass="4345">NSTGIQILIIPKLCTSKDACQDISASSVETLIVIFSKLYM</sequence>
<proteinExistence type="predicted"/>
<reference evidence="1" key="1">
    <citation type="submission" date="2021-06" db="EMBL/GenBank/DDBJ databases">
        <authorList>
            <person name="Kallberg Y."/>
            <person name="Tangrot J."/>
            <person name="Rosling A."/>
        </authorList>
    </citation>
    <scope>NUCLEOTIDE SEQUENCE</scope>
    <source>
        <strain evidence="1">UK204</strain>
    </source>
</reference>
<gene>
    <name evidence="1" type="ORF">FCALED_LOCUS17635</name>
</gene>